<evidence type="ECO:0000313" key="2">
    <source>
        <dbReference type="Proteomes" id="UP000247702"/>
    </source>
</evidence>
<protein>
    <submittedName>
        <fullName evidence="1">Uncharacterized protein</fullName>
    </submittedName>
</protein>
<dbReference type="AlphaFoldDB" id="A0A2Z6R8B3"/>
<gene>
    <name evidence="1" type="ORF">RclHR1_15570008</name>
</gene>
<dbReference type="EMBL" id="BEXD01000621">
    <property type="protein sequence ID" value="GBB88948.1"/>
    <property type="molecule type" value="Genomic_DNA"/>
</dbReference>
<comment type="caution">
    <text evidence="1">The sequence shown here is derived from an EMBL/GenBank/DDBJ whole genome shotgun (WGS) entry which is preliminary data.</text>
</comment>
<proteinExistence type="predicted"/>
<organism evidence="1 2">
    <name type="scientific">Rhizophagus clarus</name>
    <dbReference type="NCBI Taxonomy" id="94130"/>
    <lineage>
        <taxon>Eukaryota</taxon>
        <taxon>Fungi</taxon>
        <taxon>Fungi incertae sedis</taxon>
        <taxon>Mucoromycota</taxon>
        <taxon>Glomeromycotina</taxon>
        <taxon>Glomeromycetes</taxon>
        <taxon>Glomerales</taxon>
        <taxon>Glomeraceae</taxon>
        <taxon>Rhizophagus</taxon>
    </lineage>
</organism>
<dbReference type="Proteomes" id="UP000247702">
    <property type="component" value="Unassembled WGS sequence"/>
</dbReference>
<evidence type="ECO:0000313" key="1">
    <source>
        <dbReference type="EMBL" id="GBB88948.1"/>
    </source>
</evidence>
<keyword evidence="2" id="KW-1185">Reference proteome</keyword>
<name>A0A2Z6R8B3_9GLOM</name>
<reference evidence="1 2" key="1">
    <citation type="submission" date="2017-11" db="EMBL/GenBank/DDBJ databases">
        <title>The genome of Rhizophagus clarus HR1 reveals common genetic basis of auxotrophy among arbuscular mycorrhizal fungi.</title>
        <authorList>
            <person name="Kobayashi Y."/>
        </authorList>
    </citation>
    <scope>NUCLEOTIDE SEQUENCE [LARGE SCALE GENOMIC DNA]</scope>
    <source>
        <strain evidence="1 2">HR1</strain>
    </source>
</reference>
<accession>A0A2Z6R8B3</accession>
<sequence length="82" mass="9991">MSDNETDEGYNEFIKEYGSRYKWNNEGNPGFTPEWDNWEELFCEIKIYWKIKAVRHWREKTLKQFVYSLPGVRNLTSILHTI</sequence>